<protein>
    <submittedName>
        <fullName evidence="2">Phage portal protein, lambda family</fullName>
    </submittedName>
</protein>
<feature type="compositionally biased region" description="Basic residues" evidence="1">
    <location>
        <begin position="299"/>
        <end position="308"/>
    </location>
</feature>
<accession>A0A450TW67</accession>
<dbReference type="Pfam" id="PF05136">
    <property type="entry name" value="Phage_portal_2"/>
    <property type="match status" value="1"/>
</dbReference>
<organism evidence="2">
    <name type="scientific">Candidatus Kentrum sp. FW</name>
    <dbReference type="NCBI Taxonomy" id="2126338"/>
    <lineage>
        <taxon>Bacteria</taxon>
        <taxon>Pseudomonadati</taxon>
        <taxon>Pseudomonadota</taxon>
        <taxon>Gammaproteobacteria</taxon>
        <taxon>Candidatus Kentrum</taxon>
    </lineage>
</organism>
<dbReference type="EMBL" id="CAADFE010000047">
    <property type="protein sequence ID" value="VFJ73237.1"/>
    <property type="molecule type" value="Genomic_DNA"/>
</dbReference>
<proteinExistence type="predicted"/>
<sequence length="374" mass="42079">MASRPNSITSPGNIVGSGLRLSAKPDWRALGQTVEWASEWSREVESRWRLWAEDIDCHCDASRRLPFSAMLGLAMRSFLVAGEVLATAEWLPDRSGQYATAIQIIDPARLCNPNNLMDTDRLRAGVELDRHGAPVAYHIRQALPGDYWMGMAPYTWKRVPRETAWERRQVLHVFEPERPEQTRGKSGIAAILAKSKTLERFQDVNLEAAIVNAMYAAVIESEFDHAQVAEALGTVKEGSELASAILTAMAEYHSAGTVRFDGVKIPHLYPGEDFVHFVCNFSRNRRARPKNPWLARKKLHTGQHRLQRASRSPVCGVRKPRHPASGRRQAGRSTGQGGDARIRTTPHRQQSRQQFQRKSLCLIKTSTHRSRPPT</sequence>
<dbReference type="AlphaFoldDB" id="A0A450TW67"/>
<dbReference type="GO" id="GO:0005198">
    <property type="term" value="F:structural molecule activity"/>
    <property type="evidence" value="ECO:0007669"/>
    <property type="project" value="InterPro"/>
</dbReference>
<evidence type="ECO:0000313" key="2">
    <source>
        <dbReference type="EMBL" id="VFJ73237.1"/>
    </source>
</evidence>
<name>A0A450TW67_9GAMM</name>
<gene>
    <name evidence="2" type="ORF">BECKFW1821C_GA0114237_104725</name>
</gene>
<dbReference type="GO" id="GO:0019068">
    <property type="term" value="P:virion assembly"/>
    <property type="evidence" value="ECO:0007669"/>
    <property type="project" value="InterPro"/>
</dbReference>
<evidence type="ECO:0000256" key="1">
    <source>
        <dbReference type="SAM" id="MobiDB-lite"/>
    </source>
</evidence>
<dbReference type="InterPro" id="IPR006429">
    <property type="entry name" value="Phage_lambda_portal"/>
</dbReference>
<feature type="region of interest" description="Disordered" evidence="1">
    <location>
        <begin position="299"/>
        <end position="374"/>
    </location>
</feature>
<reference evidence="2" key="1">
    <citation type="submission" date="2019-02" db="EMBL/GenBank/DDBJ databases">
        <authorList>
            <person name="Gruber-Vodicka R. H."/>
            <person name="Seah K. B. B."/>
        </authorList>
    </citation>
    <scope>NUCLEOTIDE SEQUENCE</scope>
    <source>
        <strain evidence="2">BECK_BZ131</strain>
    </source>
</reference>